<gene>
    <name evidence="3" type="ORF">JQS30_03900</name>
</gene>
<dbReference type="RefSeq" id="WP_213172083.1">
    <property type="nucleotide sequence ID" value="NZ_CP070496.1"/>
</dbReference>
<dbReference type="AlphaFoldDB" id="A0A895XQS7"/>
<keyword evidence="2" id="KW-0812">Transmembrane</keyword>
<evidence type="ECO:0000256" key="2">
    <source>
        <dbReference type="SAM" id="Phobius"/>
    </source>
</evidence>
<dbReference type="KEGG" id="nav:JQS30_03900"/>
<organism evidence="3 4">
    <name type="scientific">Natronoglycomyces albus</name>
    <dbReference type="NCBI Taxonomy" id="2811108"/>
    <lineage>
        <taxon>Bacteria</taxon>
        <taxon>Bacillati</taxon>
        <taxon>Actinomycetota</taxon>
        <taxon>Actinomycetes</taxon>
        <taxon>Glycomycetales</taxon>
        <taxon>Glycomycetaceae</taxon>
        <taxon>Natronoglycomyces</taxon>
    </lineage>
</organism>
<keyword evidence="2" id="KW-0472">Membrane</keyword>
<feature type="transmembrane region" description="Helical" evidence="2">
    <location>
        <begin position="6"/>
        <end position="31"/>
    </location>
</feature>
<keyword evidence="4" id="KW-1185">Reference proteome</keyword>
<accession>A0A895XQS7</accession>
<dbReference type="EMBL" id="CP070496">
    <property type="protein sequence ID" value="QSB06072.1"/>
    <property type="molecule type" value="Genomic_DNA"/>
</dbReference>
<reference evidence="3" key="1">
    <citation type="submission" date="2021-02" db="EMBL/GenBank/DDBJ databases">
        <title>Natronoglycomyces albus gen. nov., sp. nov, a haloalkaliphilic actinobacterium from a soda solonchak soil.</title>
        <authorList>
            <person name="Sorokin D.Y."/>
            <person name="Khijniak T.V."/>
            <person name="Zakharycheva A.P."/>
            <person name="Boueva O.V."/>
            <person name="Ariskina E.V."/>
            <person name="Hahnke R.L."/>
            <person name="Bunk B."/>
            <person name="Sproer C."/>
            <person name="Schumann P."/>
            <person name="Evtushenko L.I."/>
            <person name="Kublanov I.V."/>
        </authorList>
    </citation>
    <scope>NUCLEOTIDE SEQUENCE</scope>
    <source>
        <strain evidence="3">DSM 106290</strain>
    </source>
</reference>
<evidence type="ECO:0000313" key="3">
    <source>
        <dbReference type="EMBL" id="QSB06072.1"/>
    </source>
</evidence>
<dbReference type="Proteomes" id="UP000662939">
    <property type="component" value="Chromosome"/>
</dbReference>
<proteinExistence type="predicted"/>
<name>A0A895XQS7_9ACTN</name>
<feature type="region of interest" description="Disordered" evidence="1">
    <location>
        <begin position="120"/>
        <end position="150"/>
    </location>
</feature>
<evidence type="ECO:0000313" key="4">
    <source>
        <dbReference type="Proteomes" id="UP000662939"/>
    </source>
</evidence>
<sequence>METAIYVALASFGAVVGIVVIFATVLGLLSWRDSRKRRRNRAKADAEAWCQLLTNQLAIAPVSKDSKVNEATKRAEQLHTLSTEQMAKAKKLKHFMRARALALAGLHNLNVARREVGQELGPEGPMPINPSKKSARIARDIPTGPSLGTW</sequence>
<keyword evidence="2" id="KW-1133">Transmembrane helix</keyword>
<protein>
    <submittedName>
        <fullName evidence="3">Uncharacterized protein</fullName>
    </submittedName>
</protein>
<evidence type="ECO:0000256" key="1">
    <source>
        <dbReference type="SAM" id="MobiDB-lite"/>
    </source>
</evidence>